<dbReference type="Pfam" id="PF03279">
    <property type="entry name" value="Lip_A_acyltrans"/>
    <property type="match status" value="1"/>
</dbReference>
<proteinExistence type="predicted"/>
<dbReference type="EMBL" id="JACHHO010000005">
    <property type="protein sequence ID" value="MBB5205763.1"/>
    <property type="molecule type" value="Genomic_DNA"/>
</dbReference>
<evidence type="ECO:0000256" key="3">
    <source>
        <dbReference type="ARBA" id="ARBA00022519"/>
    </source>
</evidence>
<dbReference type="PANTHER" id="PTHR30606">
    <property type="entry name" value="LIPID A BIOSYNTHESIS LAUROYL ACYLTRANSFERASE"/>
    <property type="match status" value="1"/>
</dbReference>
<keyword evidence="3" id="KW-0997">Cell inner membrane</keyword>
<dbReference type="AlphaFoldDB" id="A0A840S7W3"/>
<keyword evidence="7" id="KW-0812">Transmembrane</keyword>
<comment type="caution">
    <text evidence="8">The sequence shown here is derived from an EMBL/GenBank/DDBJ whole genome shotgun (WGS) entry which is preliminary data.</text>
</comment>
<evidence type="ECO:0000256" key="7">
    <source>
        <dbReference type="SAM" id="Phobius"/>
    </source>
</evidence>
<dbReference type="GO" id="GO:0005886">
    <property type="term" value="C:plasma membrane"/>
    <property type="evidence" value="ECO:0007669"/>
    <property type="project" value="UniProtKB-SubCell"/>
</dbReference>
<evidence type="ECO:0000256" key="6">
    <source>
        <dbReference type="ARBA" id="ARBA00023315"/>
    </source>
</evidence>
<comment type="subcellular location">
    <subcellularLocation>
        <location evidence="1">Cell inner membrane</location>
    </subcellularLocation>
</comment>
<name>A0A840S7W3_9BURK</name>
<dbReference type="InterPro" id="IPR004960">
    <property type="entry name" value="LipA_acyltrans"/>
</dbReference>
<keyword evidence="9" id="KW-1185">Reference proteome</keyword>
<reference evidence="8 9" key="1">
    <citation type="submission" date="2020-08" db="EMBL/GenBank/DDBJ databases">
        <title>Genomic Encyclopedia of Type Strains, Phase IV (KMG-IV): sequencing the most valuable type-strain genomes for metagenomic binning, comparative biology and taxonomic classification.</title>
        <authorList>
            <person name="Goeker M."/>
        </authorList>
    </citation>
    <scope>NUCLEOTIDE SEQUENCE [LARGE SCALE GENOMIC DNA]</scope>
    <source>
        <strain evidence="8 9">DSM 23958</strain>
    </source>
</reference>
<keyword evidence="2" id="KW-1003">Cell membrane</keyword>
<evidence type="ECO:0000313" key="8">
    <source>
        <dbReference type="EMBL" id="MBB5205763.1"/>
    </source>
</evidence>
<keyword evidence="7" id="KW-1133">Transmembrane helix</keyword>
<evidence type="ECO:0000256" key="5">
    <source>
        <dbReference type="ARBA" id="ARBA00023136"/>
    </source>
</evidence>
<evidence type="ECO:0000313" key="9">
    <source>
        <dbReference type="Proteomes" id="UP000554837"/>
    </source>
</evidence>
<evidence type="ECO:0000256" key="4">
    <source>
        <dbReference type="ARBA" id="ARBA00022679"/>
    </source>
</evidence>
<keyword evidence="5 7" id="KW-0472">Membrane</keyword>
<dbReference type="PANTHER" id="PTHR30606:SF9">
    <property type="entry name" value="LIPID A BIOSYNTHESIS LAUROYLTRANSFERASE"/>
    <property type="match status" value="1"/>
</dbReference>
<protein>
    <submittedName>
        <fullName evidence="8">Putative LPLAT superfamily acyltransferase</fullName>
    </submittedName>
</protein>
<dbReference type="Proteomes" id="UP000554837">
    <property type="component" value="Unassembled WGS sequence"/>
</dbReference>
<keyword evidence="6 8" id="KW-0012">Acyltransferase</keyword>
<accession>A0A840S7W3</accession>
<organism evidence="8 9">
    <name type="scientific">Inhella inkyongensis</name>
    <dbReference type="NCBI Taxonomy" id="392593"/>
    <lineage>
        <taxon>Bacteria</taxon>
        <taxon>Pseudomonadati</taxon>
        <taxon>Pseudomonadota</taxon>
        <taxon>Betaproteobacteria</taxon>
        <taxon>Burkholderiales</taxon>
        <taxon>Sphaerotilaceae</taxon>
        <taxon>Inhella</taxon>
    </lineage>
</organism>
<feature type="transmembrane region" description="Helical" evidence="7">
    <location>
        <begin position="6"/>
        <end position="24"/>
    </location>
</feature>
<evidence type="ECO:0000256" key="2">
    <source>
        <dbReference type="ARBA" id="ARBA00022475"/>
    </source>
</evidence>
<evidence type="ECO:0000256" key="1">
    <source>
        <dbReference type="ARBA" id="ARBA00004533"/>
    </source>
</evidence>
<gene>
    <name evidence="8" type="ORF">HNQ51_003090</name>
</gene>
<keyword evidence="4 8" id="KW-0808">Transferase</keyword>
<dbReference type="GO" id="GO:0009247">
    <property type="term" value="P:glycolipid biosynthetic process"/>
    <property type="evidence" value="ECO:0007669"/>
    <property type="project" value="UniProtKB-ARBA"/>
</dbReference>
<dbReference type="GO" id="GO:0016746">
    <property type="term" value="F:acyltransferase activity"/>
    <property type="evidence" value="ECO:0007669"/>
    <property type="project" value="UniProtKB-KW"/>
</dbReference>
<sequence length="311" mass="34600">MNTRHWAMLGETTFVGGVWLLYAVHRLLGRAFFRGLMLPVALVHWLTRPALRAASLQYLQRLHVAQPGLFTRAPGWREGLRHVALFAETLLDKLLAIAGRYPFERVREQGLEHLQRARAQGRGGLFVTAHMGCLELCRVMGQRKAQLDVTVLVHTRHAQAFNRILQRLDPQTRVRLLEVSDFGPATAVQLAAIVDAGGWVAIAGDRVPLNSQQVAQVDFLGHSAPLPVGPYVLASLLRCPLLLLACVHAGDGYVIHFDTLAERVQLPRAERQAALAQHAQAFADALAILLRTAPYDWFNFYAFWDHADAPA</sequence>